<gene>
    <name evidence="1" type="ORF">UFOVP447_241</name>
</gene>
<reference evidence="1" key="1">
    <citation type="submission" date="2020-04" db="EMBL/GenBank/DDBJ databases">
        <authorList>
            <person name="Chiriac C."/>
            <person name="Salcher M."/>
            <person name="Ghai R."/>
            <person name="Kavagutti S V."/>
        </authorList>
    </citation>
    <scope>NUCLEOTIDE SEQUENCE</scope>
</reference>
<proteinExistence type="predicted"/>
<dbReference type="EMBL" id="LR796423">
    <property type="protein sequence ID" value="CAB4143790.1"/>
    <property type="molecule type" value="Genomic_DNA"/>
</dbReference>
<organism evidence="1">
    <name type="scientific">uncultured Caudovirales phage</name>
    <dbReference type="NCBI Taxonomy" id="2100421"/>
    <lineage>
        <taxon>Viruses</taxon>
        <taxon>Duplodnaviria</taxon>
        <taxon>Heunggongvirae</taxon>
        <taxon>Uroviricota</taxon>
        <taxon>Caudoviricetes</taxon>
        <taxon>Peduoviridae</taxon>
        <taxon>Maltschvirus</taxon>
        <taxon>Maltschvirus maltsch</taxon>
    </lineage>
</organism>
<name>A0A6J5MF92_9CAUD</name>
<evidence type="ECO:0000313" key="1">
    <source>
        <dbReference type="EMBL" id="CAB4143790.1"/>
    </source>
</evidence>
<accession>A0A6J5MF92</accession>
<sequence length="74" mass="9022">MQQSYFINPKKGIYYTQKAYHDDNIHIVDVYVVDFDEPDIEKQFQHFLKYVRKDGADEKMQQLKSEFKALRELF</sequence>
<protein>
    <submittedName>
        <fullName evidence="1">Uncharacterized protein</fullName>
    </submittedName>
</protein>